<keyword evidence="2" id="KW-1185">Reference proteome</keyword>
<gene>
    <name evidence="1" type="ORF">GCM10023330_09670</name>
</gene>
<protein>
    <submittedName>
        <fullName evidence="1">Uncharacterized protein</fullName>
    </submittedName>
</protein>
<evidence type="ECO:0000313" key="1">
    <source>
        <dbReference type="EMBL" id="GAA4805285.1"/>
    </source>
</evidence>
<dbReference type="Proteomes" id="UP001501433">
    <property type="component" value="Unassembled WGS sequence"/>
</dbReference>
<dbReference type="RefSeq" id="WP_345275808.1">
    <property type="nucleotide sequence ID" value="NZ_BAABJW010000001.1"/>
</dbReference>
<proteinExistence type="predicted"/>
<dbReference type="InterPro" id="IPR017853">
    <property type="entry name" value="GH"/>
</dbReference>
<evidence type="ECO:0000313" key="2">
    <source>
        <dbReference type="Proteomes" id="UP001501433"/>
    </source>
</evidence>
<comment type="caution">
    <text evidence="1">The sequence shown here is derived from an EMBL/GenBank/DDBJ whole genome shotgun (WGS) entry which is preliminary data.</text>
</comment>
<organism evidence="1 2">
    <name type="scientific">Litoribaculum gwangyangense</name>
    <dbReference type="NCBI Taxonomy" id="1130722"/>
    <lineage>
        <taxon>Bacteria</taxon>
        <taxon>Pseudomonadati</taxon>
        <taxon>Bacteroidota</taxon>
        <taxon>Flavobacteriia</taxon>
        <taxon>Flavobacteriales</taxon>
        <taxon>Flavobacteriaceae</taxon>
        <taxon>Litoribaculum</taxon>
    </lineage>
</organism>
<sequence length="84" mass="9646">MAPAKKEKINGVSFVAARDSINDVHINPVLNLNANYAAIMPFGFIRDLKHPDIIYNTDRQWFGETRKGAKQYIETLKKNISKLW</sequence>
<reference evidence="2" key="1">
    <citation type="journal article" date="2019" name="Int. J. Syst. Evol. Microbiol.">
        <title>The Global Catalogue of Microorganisms (GCM) 10K type strain sequencing project: providing services to taxonomists for standard genome sequencing and annotation.</title>
        <authorList>
            <consortium name="The Broad Institute Genomics Platform"/>
            <consortium name="The Broad Institute Genome Sequencing Center for Infectious Disease"/>
            <person name="Wu L."/>
            <person name="Ma J."/>
        </authorList>
    </citation>
    <scope>NUCLEOTIDE SEQUENCE [LARGE SCALE GENOMIC DNA]</scope>
    <source>
        <strain evidence="2">JCM 18325</strain>
    </source>
</reference>
<accession>A0ABP9CAH6</accession>
<name>A0ABP9CAH6_9FLAO</name>
<dbReference type="SUPFAM" id="SSF51445">
    <property type="entry name" value="(Trans)glycosidases"/>
    <property type="match status" value="1"/>
</dbReference>
<dbReference type="EMBL" id="BAABJW010000001">
    <property type="protein sequence ID" value="GAA4805285.1"/>
    <property type="molecule type" value="Genomic_DNA"/>
</dbReference>